<dbReference type="EMBL" id="SNRW01015908">
    <property type="protein sequence ID" value="KAA6369903.1"/>
    <property type="molecule type" value="Genomic_DNA"/>
</dbReference>
<evidence type="ECO:0000313" key="3">
    <source>
        <dbReference type="Proteomes" id="UP000324800"/>
    </source>
</evidence>
<feature type="region of interest" description="Disordered" evidence="1">
    <location>
        <begin position="221"/>
        <end position="240"/>
    </location>
</feature>
<dbReference type="Proteomes" id="UP000324800">
    <property type="component" value="Unassembled WGS sequence"/>
</dbReference>
<evidence type="ECO:0000256" key="1">
    <source>
        <dbReference type="SAM" id="MobiDB-lite"/>
    </source>
</evidence>
<feature type="compositionally biased region" description="Basic and acidic residues" evidence="1">
    <location>
        <begin position="221"/>
        <end position="232"/>
    </location>
</feature>
<proteinExistence type="predicted"/>
<dbReference type="AlphaFoldDB" id="A0A5J4UI82"/>
<gene>
    <name evidence="2" type="ORF">EZS28_034571</name>
</gene>
<sequence>MVLWTASIIAQAAITKANRLQDGLNKQKSTRQAVQTNENTPTVNRSVIPVIPAKQKRGDETTAIIQNPLSLQEQFQQERNHQAKFESLEEAKIAQDVATTLSGIVKRDAKDADMLAFQLYPIQRQKLFDEIAWDGANVVFTVQSAETTLPEERSVLTRKVLESFCAVNQGITGLIHDIARNRTSNLVSKLCKIWEASLLTFCYTQGERESRLGDKQMALDDQDVHSKTSGEKFKRRKSAKSVLSNWQSNRSFNKVGRFSMNQKGQRNVLFYEKMRYGRQNSTFQKKCMFEDSTLNQNQQEDKYNP</sequence>
<evidence type="ECO:0000313" key="2">
    <source>
        <dbReference type="EMBL" id="KAA6369903.1"/>
    </source>
</evidence>
<accession>A0A5J4UI82</accession>
<organism evidence="2 3">
    <name type="scientific">Streblomastix strix</name>
    <dbReference type="NCBI Taxonomy" id="222440"/>
    <lineage>
        <taxon>Eukaryota</taxon>
        <taxon>Metamonada</taxon>
        <taxon>Preaxostyla</taxon>
        <taxon>Oxymonadida</taxon>
        <taxon>Streblomastigidae</taxon>
        <taxon>Streblomastix</taxon>
    </lineage>
</organism>
<comment type="caution">
    <text evidence="2">The sequence shown here is derived from an EMBL/GenBank/DDBJ whole genome shotgun (WGS) entry which is preliminary data.</text>
</comment>
<protein>
    <submittedName>
        <fullName evidence="2">Uncharacterized protein</fullName>
    </submittedName>
</protein>
<name>A0A5J4UI82_9EUKA</name>
<reference evidence="2 3" key="1">
    <citation type="submission" date="2019-03" db="EMBL/GenBank/DDBJ databases">
        <title>Single cell metagenomics reveals metabolic interactions within the superorganism composed of flagellate Streblomastix strix and complex community of Bacteroidetes bacteria on its surface.</title>
        <authorList>
            <person name="Treitli S.C."/>
            <person name="Kolisko M."/>
            <person name="Husnik F."/>
            <person name="Keeling P."/>
            <person name="Hampl V."/>
        </authorList>
    </citation>
    <scope>NUCLEOTIDE SEQUENCE [LARGE SCALE GENOMIC DNA]</scope>
    <source>
        <strain evidence="2">ST1C</strain>
    </source>
</reference>